<evidence type="ECO:0000313" key="2">
    <source>
        <dbReference type="Proteomes" id="UP000298781"/>
    </source>
</evidence>
<protein>
    <recommendedName>
        <fullName evidence="3">Mobilization protein</fullName>
    </recommendedName>
</protein>
<reference evidence="1 2" key="1">
    <citation type="submission" date="2019-04" db="EMBL/GenBank/DDBJ databases">
        <title>Phreatobacter aquaticus sp. nov.</title>
        <authorList>
            <person name="Choi A."/>
        </authorList>
    </citation>
    <scope>NUCLEOTIDE SEQUENCE [LARGE SCALE GENOMIC DNA]</scope>
    <source>
        <strain evidence="1 2">KCTC 52518</strain>
    </source>
</reference>
<keyword evidence="2" id="KW-1185">Reference proteome</keyword>
<gene>
    <name evidence="1" type="ORF">E8M01_03360</name>
</gene>
<dbReference type="RefSeq" id="WP_136958815.1">
    <property type="nucleotide sequence ID" value="NZ_CP039690.1"/>
</dbReference>
<name>A0A4D7B5S6_9HYPH</name>
<dbReference type="Proteomes" id="UP000298781">
    <property type="component" value="Chromosome"/>
</dbReference>
<accession>A0A4D7B5S6</accession>
<evidence type="ECO:0000313" key="1">
    <source>
        <dbReference type="EMBL" id="QCI63357.1"/>
    </source>
</evidence>
<dbReference type="OrthoDB" id="7863713at2"/>
<sequence length="108" mass="11815">MVEKTTDLDGRRGMAAQKATELRRLRIEVENDQAALRARQASLEKSLAAAPSAGWAEAVEKARYLIGLFAETLAADDPRRQLLIKSLLADFDRLLAAQGPDNDDHAGE</sequence>
<evidence type="ECO:0008006" key="3">
    <source>
        <dbReference type="Google" id="ProtNLM"/>
    </source>
</evidence>
<organism evidence="1 2">
    <name type="scientific">Phreatobacter stygius</name>
    <dbReference type="NCBI Taxonomy" id="1940610"/>
    <lineage>
        <taxon>Bacteria</taxon>
        <taxon>Pseudomonadati</taxon>
        <taxon>Pseudomonadota</taxon>
        <taxon>Alphaproteobacteria</taxon>
        <taxon>Hyphomicrobiales</taxon>
        <taxon>Phreatobacteraceae</taxon>
        <taxon>Phreatobacter</taxon>
    </lineage>
</organism>
<dbReference type="AlphaFoldDB" id="A0A4D7B5S6"/>
<dbReference type="KEGG" id="pstg:E8M01_03360"/>
<dbReference type="EMBL" id="CP039690">
    <property type="protein sequence ID" value="QCI63357.1"/>
    <property type="molecule type" value="Genomic_DNA"/>
</dbReference>
<proteinExistence type="predicted"/>